<accession>A0A1X7FE74</accession>
<dbReference type="GO" id="GO:0016818">
    <property type="term" value="F:hydrolase activity, acting on acid anhydrides, in phosphorus-containing anhydrides"/>
    <property type="evidence" value="ECO:0007669"/>
    <property type="project" value="InterPro"/>
</dbReference>
<dbReference type="GO" id="GO:0006753">
    <property type="term" value="P:nucleoside phosphate metabolic process"/>
    <property type="evidence" value="ECO:0007669"/>
    <property type="project" value="TreeGrafter"/>
</dbReference>
<comment type="subunit">
    <text evidence="4">Homodimer.</text>
</comment>
<dbReference type="GO" id="GO:0046872">
    <property type="term" value="F:metal ion binding"/>
    <property type="evidence" value="ECO:0007669"/>
    <property type="project" value="UniProtKB-KW"/>
</dbReference>
<comment type="catalytic activity">
    <reaction evidence="1">
        <text>GDP-alpha-D-mannose + H2O = alpha-D-mannose 1-phosphate + GMP + 2 H(+)</text>
        <dbReference type="Rhea" id="RHEA:27978"/>
        <dbReference type="ChEBI" id="CHEBI:15377"/>
        <dbReference type="ChEBI" id="CHEBI:15378"/>
        <dbReference type="ChEBI" id="CHEBI:57527"/>
        <dbReference type="ChEBI" id="CHEBI:58115"/>
        <dbReference type="ChEBI" id="CHEBI:58409"/>
    </reaction>
</comment>
<comment type="cofactor">
    <cofactor evidence="2 9">
        <name>Mg(2+)</name>
        <dbReference type="ChEBI" id="CHEBI:18420"/>
    </cofactor>
</comment>
<organism evidence="12 13">
    <name type="scientific">Xaviernesmea oryzae</name>
    <dbReference type="NCBI Taxonomy" id="464029"/>
    <lineage>
        <taxon>Bacteria</taxon>
        <taxon>Pseudomonadati</taxon>
        <taxon>Pseudomonadota</taxon>
        <taxon>Alphaproteobacteria</taxon>
        <taxon>Hyphomicrobiales</taxon>
        <taxon>Rhizobiaceae</taxon>
        <taxon>Rhizobium/Agrobacterium group</taxon>
        <taxon>Xaviernesmea</taxon>
    </lineage>
</organism>
<name>A0A1X7FE74_9HYPH</name>
<evidence type="ECO:0000256" key="5">
    <source>
        <dbReference type="ARBA" id="ARBA00016377"/>
    </source>
</evidence>
<evidence type="ECO:0000256" key="10">
    <source>
        <dbReference type="PIRSR" id="PIRSR604385-3"/>
    </source>
</evidence>
<evidence type="ECO:0000256" key="8">
    <source>
        <dbReference type="ARBA" id="ARBA00032272"/>
    </source>
</evidence>
<dbReference type="InterPro" id="IPR015797">
    <property type="entry name" value="NUDIX_hydrolase-like_dom_sf"/>
</dbReference>
<dbReference type="InterPro" id="IPR004385">
    <property type="entry name" value="NDP_pyrophosphatase"/>
</dbReference>
<dbReference type="EMBL" id="FXAF01000006">
    <property type="protein sequence ID" value="SMF50661.1"/>
    <property type="molecule type" value="Genomic_DNA"/>
</dbReference>
<feature type="short sequence motif" description="Nudix box" evidence="10">
    <location>
        <begin position="88"/>
        <end position="109"/>
    </location>
</feature>
<evidence type="ECO:0000256" key="7">
    <source>
        <dbReference type="ARBA" id="ARBA00032162"/>
    </source>
</evidence>
<feature type="binding site" evidence="9">
    <location>
        <position position="87"/>
    </location>
    <ligand>
        <name>Mg(2+)</name>
        <dbReference type="ChEBI" id="CHEBI:18420"/>
        <label>1</label>
    </ligand>
</feature>
<comment type="similarity">
    <text evidence="3">Belongs to the Nudix hydrolase family. NudK subfamily.</text>
</comment>
<dbReference type="GO" id="GO:0019693">
    <property type="term" value="P:ribose phosphate metabolic process"/>
    <property type="evidence" value="ECO:0007669"/>
    <property type="project" value="TreeGrafter"/>
</dbReference>
<evidence type="ECO:0000256" key="1">
    <source>
        <dbReference type="ARBA" id="ARBA00000847"/>
    </source>
</evidence>
<dbReference type="PANTHER" id="PTHR11839:SF18">
    <property type="entry name" value="NUDIX HYDROLASE DOMAIN-CONTAINING PROTEIN"/>
    <property type="match status" value="1"/>
</dbReference>
<proteinExistence type="inferred from homology"/>
<sequence length="197" mass="22112">MTDKDGRIRIVGEKTLSDGWTRLSAYELDYVDRSGETHRLHREIYHRTPAACILLYDAKRDRVVLVKQFRLPVHLSGEPAWLTEVPAGLLDEDHPEDAIRREAMEETGYRLRDVRFLFKAFMSPGAITELVHFFFAPVDLADRINGGGGLAEEHEDIEVVELPLDEAAAMIGSGDIADAKTIMLLQWAVINRAAISG</sequence>
<keyword evidence="9" id="KW-0479">Metal-binding</keyword>
<evidence type="ECO:0000313" key="13">
    <source>
        <dbReference type="Proteomes" id="UP000192903"/>
    </source>
</evidence>
<feature type="binding site" evidence="9">
    <location>
        <position position="106"/>
    </location>
    <ligand>
        <name>Mg(2+)</name>
        <dbReference type="ChEBI" id="CHEBI:18420"/>
        <label>1</label>
    </ligand>
</feature>
<protein>
    <recommendedName>
        <fullName evidence="5">GDP-mannose pyrophosphatase</fullName>
    </recommendedName>
    <alternativeName>
        <fullName evidence="7">GDP-mannose hydrolase</fullName>
    </alternativeName>
    <alternativeName>
        <fullName evidence="8">GDPMK</fullName>
    </alternativeName>
</protein>
<evidence type="ECO:0000256" key="4">
    <source>
        <dbReference type="ARBA" id="ARBA00011738"/>
    </source>
</evidence>
<dbReference type="OrthoDB" id="5292471at2"/>
<feature type="binding site" evidence="9">
    <location>
        <position position="102"/>
    </location>
    <ligand>
        <name>Mg(2+)</name>
        <dbReference type="ChEBI" id="CHEBI:18420"/>
        <label>1</label>
    </ligand>
</feature>
<dbReference type="PANTHER" id="PTHR11839">
    <property type="entry name" value="UDP/ADP-SUGAR PYROPHOSPHATASE"/>
    <property type="match status" value="1"/>
</dbReference>
<dbReference type="Proteomes" id="UP000192903">
    <property type="component" value="Unassembled WGS sequence"/>
</dbReference>
<dbReference type="CDD" id="cd24157">
    <property type="entry name" value="NUDIX_GDPMK"/>
    <property type="match status" value="1"/>
</dbReference>
<evidence type="ECO:0000259" key="11">
    <source>
        <dbReference type="PROSITE" id="PS51462"/>
    </source>
</evidence>
<keyword evidence="13" id="KW-1185">Reference proteome</keyword>
<gene>
    <name evidence="12" type="ORF">SAMN02982989_2812</name>
</gene>
<evidence type="ECO:0000256" key="3">
    <source>
        <dbReference type="ARBA" id="ARBA00007275"/>
    </source>
</evidence>
<dbReference type="GO" id="GO:0005829">
    <property type="term" value="C:cytosol"/>
    <property type="evidence" value="ECO:0007669"/>
    <property type="project" value="TreeGrafter"/>
</dbReference>
<evidence type="ECO:0000313" key="12">
    <source>
        <dbReference type="EMBL" id="SMF50661.1"/>
    </source>
</evidence>
<reference evidence="13" key="1">
    <citation type="submission" date="2017-04" db="EMBL/GenBank/DDBJ databases">
        <authorList>
            <person name="Varghese N."/>
            <person name="Submissions S."/>
        </authorList>
    </citation>
    <scope>NUCLEOTIDE SEQUENCE [LARGE SCALE GENOMIC DNA]</scope>
    <source>
        <strain evidence="13">B4P</strain>
    </source>
</reference>
<keyword evidence="6" id="KW-0378">Hydrolase</keyword>
<dbReference type="NCBIfam" id="TIGR00052">
    <property type="entry name" value="nudix-type nucleoside diphosphatase, YffH/AdpP family"/>
    <property type="match status" value="1"/>
</dbReference>
<dbReference type="AlphaFoldDB" id="A0A1X7FE74"/>
<feature type="domain" description="Nudix hydrolase" evidence="11">
    <location>
        <begin position="46"/>
        <end position="184"/>
    </location>
</feature>
<dbReference type="Gene3D" id="3.90.79.10">
    <property type="entry name" value="Nucleoside Triphosphate Pyrophosphohydrolase"/>
    <property type="match status" value="1"/>
</dbReference>
<dbReference type="SUPFAM" id="SSF55811">
    <property type="entry name" value="Nudix"/>
    <property type="match status" value="1"/>
</dbReference>
<dbReference type="PROSITE" id="PS51462">
    <property type="entry name" value="NUDIX"/>
    <property type="match status" value="1"/>
</dbReference>
<dbReference type="InterPro" id="IPR000086">
    <property type="entry name" value="NUDIX_hydrolase_dom"/>
</dbReference>
<evidence type="ECO:0000256" key="9">
    <source>
        <dbReference type="PIRSR" id="PIRSR604385-2"/>
    </source>
</evidence>
<dbReference type="Pfam" id="PF00293">
    <property type="entry name" value="NUDIX"/>
    <property type="match status" value="1"/>
</dbReference>
<dbReference type="RefSeq" id="WP_085422944.1">
    <property type="nucleotide sequence ID" value="NZ_FXAF01000006.1"/>
</dbReference>
<evidence type="ECO:0000256" key="6">
    <source>
        <dbReference type="ARBA" id="ARBA00022801"/>
    </source>
</evidence>
<keyword evidence="9" id="KW-0460">Magnesium</keyword>
<evidence type="ECO:0000256" key="2">
    <source>
        <dbReference type="ARBA" id="ARBA00001946"/>
    </source>
</evidence>
<feature type="binding site" evidence="9">
    <location>
        <position position="155"/>
    </location>
    <ligand>
        <name>Mg(2+)</name>
        <dbReference type="ChEBI" id="CHEBI:18420"/>
        <label>1</label>
    </ligand>
</feature>
<dbReference type="STRING" id="464029.SAMN02982989_2812"/>